<keyword evidence="4 12" id="KW-0812">Transmembrane</keyword>
<gene>
    <name evidence="15" type="primary">LOC115880943</name>
</gene>
<keyword evidence="14" id="KW-1185">Reference proteome</keyword>
<dbReference type="AlphaFoldDB" id="A0A6J2XTK0"/>
<feature type="transmembrane region" description="Helical" evidence="12">
    <location>
        <begin position="401"/>
        <end position="424"/>
    </location>
</feature>
<dbReference type="InterPro" id="IPR020846">
    <property type="entry name" value="MFS_dom"/>
</dbReference>
<reference evidence="15" key="1">
    <citation type="submission" date="2025-08" db="UniProtKB">
        <authorList>
            <consortium name="RefSeq"/>
        </authorList>
    </citation>
    <scope>IDENTIFICATION</scope>
    <source>
        <tissue evidence="15">Gonads</tissue>
    </source>
</reference>
<sequence>MGLKNDNIINVERKSFENKVTGFSNKTIPNKGPKFGSRHMQCVLVMSGLTFAIAMRTNLSVAIVAMVDNSTSPNPEVPTYTWSNTSIILSSFFWSYVSLQLVAGYLGRTYGPKYFLLSAYLFNCCAHILIPLAAEHLGSTGVIVCRIFQGFGQSFLYPSTHVMLGQWAPFEERSTLGNIAFSGVGMGSIFGSTATGYIAESWLGWPYVFYIMGSLGLVWSIFWILFGYDSPAKDPRITEEERKYIQSSLKQEDELHLPVPWKKIFTCVQVYALLIWHASSIWCYGLMMTEIPTYLSKAMNYNIKSSGLVTSIPTIFSLIGGIIIGYTSDWLINNNYVKILTARRIFSVISIFGHSACLICLSFLDSSQAHWSVFILSLNGVFTSASMAGPSVAHLDLSPRFSGIIFGFLNGIGQCFSILSPLVAQWVITDPTDVSMWRILFLFSAGFLVVGGSIYLVFMTATRQEWDGPEIPQQPKNKKISVVSLTGI</sequence>
<evidence type="ECO:0000313" key="14">
    <source>
        <dbReference type="Proteomes" id="UP000504635"/>
    </source>
</evidence>
<dbReference type="PANTHER" id="PTHR11662">
    <property type="entry name" value="SOLUTE CARRIER FAMILY 17"/>
    <property type="match status" value="1"/>
</dbReference>
<evidence type="ECO:0000256" key="10">
    <source>
        <dbReference type="ARBA" id="ARBA00054632"/>
    </source>
</evidence>
<dbReference type="SUPFAM" id="SSF103473">
    <property type="entry name" value="MFS general substrate transporter"/>
    <property type="match status" value="1"/>
</dbReference>
<dbReference type="InParanoid" id="A0A6J2XTK0"/>
<keyword evidence="6 12" id="KW-1133">Transmembrane helix</keyword>
<keyword evidence="9" id="KW-0406">Ion transport</keyword>
<dbReference type="KEGG" id="soy:115880943"/>
<evidence type="ECO:0000259" key="13">
    <source>
        <dbReference type="PROSITE" id="PS50850"/>
    </source>
</evidence>
<dbReference type="Gene3D" id="1.20.1250.20">
    <property type="entry name" value="MFS general substrate transporter like domains"/>
    <property type="match status" value="2"/>
</dbReference>
<comment type="subcellular location">
    <subcellularLocation>
        <location evidence="1">Membrane</location>
        <topology evidence="1">Multi-pass membrane protein</topology>
    </subcellularLocation>
</comment>
<evidence type="ECO:0000256" key="7">
    <source>
        <dbReference type="ARBA" id="ARBA00023053"/>
    </source>
</evidence>
<dbReference type="RefSeq" id="XP_030754140.1">
    <property type="nucleotide sequence ID" value="XM_030898280.1"/>
</dbReference>
<dbReference type="GO" id="GO:0015293">
    <property type="term" value="F:symporter activity"/>
    <property type="evidence" value="ECO:0007669"/>
    <property type="project" value="UniProtKB-KW"/>
</dbReference>
<evidence type="ECO:0000313" key="15">
    <source>
        <dbReference type="RefSeq" id="XP_030754140.1"/>
    </source>
</evidence>
<feature type="transmembrane region" description="Helical" evidence="12">
    <location>
        <begin position="307"/>
        <end position="332"/>
    </location>
</feature>
<protein>
    <recommendedName>
        <fullName evidence="11">Putative inorganic phosphate cotransporter</fullName>
    </recommendedName>
</protein>
<proteinExistence type="inferred from homology"/>
<dbReference type="OrthoDB" id="2985014at2759"/>
<evidence type="ECO:0000256" key="12">
    <source>
        <dbReference type="SAM" id="Phobius"/>
    </source>
</evidence>
<dbReference type="InterPro" id="IPR011701">
    <property type="entry name" value="MFS"/>
</dbReference>
<feature type="transmembrane region" description="Helical" evidence="12">
    <location>
        <begin position="344"/>
        <end position="364"/>
    </location>
</feature>
<keyword evidence="5" id="KW-0769">Symport</keyword>
<keyword evidence="3" id="KW-0813">Transport</keyword>
<keyword evidence="8 12" id="KW-0472">Membrane</keyword>
<evidence type="ECO:0000256" key="1">
    <source>
        <dbReference type="ARBA" id="ARBA00004141"/>
    </source>
</evidence>
<name>A0A6J2XTK0_SITOR</name>
<evidence type="ECO:0000256" key="8">
    <source>
        <dbReference type="ARBA" id="ARBA00023136"/>
    </source>
</evidence>
<evidence type="ECO:0000256" key="3">
    <source>
        <dbReference type="ARBA" id="ARBA00022448"/>
    </source>
</evidence>
<dbReference type="FunFam" id="1.20.1250.20:FF:000003">
    <property type="entry name" value="Solute carrier family 17 member 3"/>
    <property type="match status" value="1"/>
</dbReference>
<feature type="transmembrane region" description="Helical" evidence="12">
    <location>
        <begin position="370"/>
        <end position="389"/>
    </location>
</feature>
<feature type="transmembrane region" description="Helical" evidence="12">
    <location>
        <begin position="87"/>
        <end position="107"/>
    </location>
</feature>
<dbReference type="GO" id="GO:0016020">
    <property type="term" value="C:membrane"/>
    <property type="evidence" value="ECO:0007669"/>
    <property type="project" value="UniProtKB-SubCell"/>
</dbReference>
<dbReference type="InterPro" id="IPR036259">
    <property type="entry name" value="MFS_trans_sf"/>
</dbReference>
<dbReference type="PANTHER" id="PTHR11662:SF280">
    <property type="entry name" value="FI21844P1-RELATED"/>
    <property type="match status" value="1"/>
</dbReference>
<dbReference type="FunFam" id="1.20.1250.20:FF:000144">
    <property type="entry name" value="Picot, isoform B"/>
    <property type="match status" value="1"/>
</dbReference>
<feature type="transmembrane region" description="Helical" evidence="12">
    <location>
        <begin position="436"/>
        <end position="458"/>
    </location>
</feature>
<dbReference type="Pfam" id="PF07690">
    <property type="entry name" value="MFS_1"/>
    <property type="match status" value="1"/>
</dbReference>
<evidence type="ECO:0000256" key="11">
    <source>
        <dbReference type="ARBA" id="ARBA00068450"/>
    </source>
</evidence>
<feature type="transmembrane region" description="Helical" evidence="12">
    <location>
        <begin position="205"/>
        <end position="226"/>
    </location>
</feature>
<evidence type="ECO:0000256" key="5">
    <source>
        <dbReference type="ARBA" id="ARBA00022847"/>
    </source>
</evidence>
<evidence type="ECO:0000256" key="6">
    <source>
        <dbReference type="ARBA" id="ARBA00022989"/>
    </source>
</evidence>
<dbReference type="PROSITE" id="PS50850">
    <property type="entry name" value="MFS"/>
    <property type="match status" value="1"/>
</dbReference>
<evidence type="ECO:0000256" key="9">
    <source>
        <dbReference type="ARBA" id="ARBA00023201"/>
    </source>
</evidence>
<feature type="domain" description="Major facilitator superfamily (MFS) profile" evidence="13">
    <location>
        <begin position="42"/>
        <end position="463"/>
    </location>
</feature>
<accession>A0A6J2XTK0</accession>
<keyword evidence="7" id="KW-0915">Sodium</keyword>
<comment type="function">
    <text evidence="10">May be an inorganic phosphate cotransporter.</text>
</comment>
<dbReference type="GO" id="GO:0006814">
    <property type="term" value="P:sodium ion transport"/>
    <property type="evidence" value="ECO:0007669"/>
    <property type="project" value="UniProtKB-KW"/>
</dbReference>
<organism evidence="14 15">
    <name type="scientific">Sitophilus oryzae</name>
    <name type="common">Rice weevil</name>
    <name type="synonym">Curculio oryzae</name>
    <dbReference type="NCBI Taxonomy" id="7048"/>
    <lineage>
        <taxon>Eukaryota</taxon>
        <taxon>Metazoa</taxon>
        <taxon>Ecdysozoa</taxon>
        <taxon>Arthropoda</taxon>
        <taxon>Hexapoda</taxon>
        <taxon>Insecta</taxon>
        <taxon>Pterygota</taxon>
        <taxon>Neoptera</taxon>
        <taxon>Endopterygota</taxon>
        <taxon>Coleoptera</taxon>
        <taxon>Polyphaga</taxon>
        <taxon>Cucujiformia</taxon>
        <taxon>Curculionidae</taxon>
        <taxon>Dryophthorinae</taxon>
        <taxon>Sitophilus</taxon>
    </lineage>
</organism>
<feature type="transmembrane region" description="Helical" evidence="12">
    <location>
        <begin position="114"/>
        <end position="134"/>
    </location>
</feature>
<feature type="transmembrane region" description="Helical" evidence="12">
    <location>
        <begin position="179"/>
        <end position="199"/>
    </location>
</feature>
<comment type="similarity">
    <text evidence="2">Belongs to the major facilitator superfamily. Sodium/anion cotransporter family.</text>
</comment>
<dbReference type="GO" id="GO:0006820">
    <property type="term" value="P:monoatomic anion transport"/>
    <property type="evidence" value="ECO:0007669"/>
    <property type="project" value="TreeGrafter"/>
</dbReference>
<feature type="transmembrane region" description="Helical" evidence="12">
    <location>
        <begin position="43"/>
        <end position="67"/>
    </location>
</feature>
<feature type="transmembrane region" description="Helical" evidence="12">
    <location>
        <begin position="264"/>
        <end position="287"/>
    </location>
</feature>
<evidence type="ECO:0000256" key="2">
    <source>
        <dbReference type="ARBA" id="ARBA00008586"/>
    </source>
</evidence>
<dbReference type="GeneID" id="115880943"/>
<dbReference type="Proteomes" id="UP000504635">
    <property type="component" value="Unplaced"/>
</dbReference>
<dbReference type="InterPro" id="IPR050382">
    <property type="entry name" value="MFS_Na/Anion_cotransporter"/>
</dbReference>
<evidence type="ECO:0000256" key="4">
    <source>
        <dbReference type="ARBA" id="ARBA00022692"/>
    </source>
</evidence>
<keyword evidence="9" id="KW-0739">Sodium transport</keyword>